<keyword evidence="1" id="KW-0238">DNA-binding</keyword>
<reference evidence="2" key="1">
    <citation type="submission" date="2018-07" db="EMBL/GenBank/DDBJ databases">
        <title>Genome sequencing of Paracoccus sp. SC2-6.</title>
        <authorList>
            <person name="Heo J."/>
            <person name="Kim S.-J."/>
            <person name="Kwon S.-W."/>
        </authorList>
    </citation>
    <scope>NUCLEOTIDE SEQUENCE [LARGE SCALE GENOMIC DNA]</scope>
    <source>
        <strain evidence="2">SC2-6</strain>
    </source>
</reference>
<dbReference type="KEGG" id="pars:DRW48_10270"/>
<name>A0A344PKW8_9RHOB</name>
<evidence type="ECO:0000313" key="1">
    <source>
        <dbReference type="EMBL" id="AXC50023.1"/>
    </source>
</evidence>
<dbReference type="EMBL" id="CP030918">
    <property type="protein sequence ID" value="AXC50023.1"/>
    <property type="molecule type" value="Genomic_DNA"/>
</dbReference>
<organism evidence="1 2">
    <name type="scientific">Paracoccus suum</name>
    <dbReference type="NCBI Taxonomy" id="2259340"/>
    <lineage>
        <taxon>Bacteria</taxon>
        <taxon>Pseudomonadati</taxon>
        <taxon>Pseudomonadota</taxon>
        <taxon>Alphaproteobacteria</taxon>
        <taxon>Rhodobacterales</taxon>
        <taxon>Paracoccaceae</taxon>
        <taxon>Paracoccus</taxon>
    </lineage>
</organism>
<dbReference type="GO" id="GO:0003677">
    <property type="term" value="F:DNA binding"/>
    <property type="evidence" value="ECO:0007669"/>
    <property type="project" value="UniProtKB-KW"/>
</dbReference>
<proteinExistence type="predicted"/>
<dbReference type="AlphaFoldDB" id="A0A344PKW8"/>
<sequence>MTARANLTYLPRLLGEAEAARYIGVSANTLRALSIPRRVLGARRLYLRDDLDAYAYALPSEGQPNIEAEEDACDRAFGIRN</sequence>
<keyword evidence="2" id="KW-1185">Reference proteome</keyword>
<accession>A0A344PKW8</accession>
<protein>
    <submittedName>
        <fullName evidence="1">DNA-binding protein</fullName>
    </submittedName>
</protein>
<dbReference type="OrthoDB" id="7578892at2"/>
<dbReference type="Proteomes" id="UP000252023">
    <property type="component" value="Chromosome"/>
</dbReference>
<dbReference type="RefSeq" id="WP_114076342.1">
    <property type="nucleotide sequence ID" value="NZ_CP030918.1"/>
</dbReference>
<gene>
    <name evidence="1" type="ORF">DRW48_10270</name>
</gene>
<evidence type="ECO:0000313" key="2">
    <source>
        <dbReference type="Proteomes" id="UP000252023"/>
    </source>
</evidence>